<keyword evidence="4" id="KW-0012">Acyltransferase</keyword>
<evidence type="ECO:0000313" key="10">
    <source>
        <dbReference type="Proteomes" id="UP000677228"/>
    </source>
</evidence>
<evidence type="ECO:0000256" key="6">
    <source>
        <dbReference type="SAM" id="MobiDB-lite"/>
    </source>
</evidence>
<protein>
    <recommendedName>
        <fullName evidence="2">glycylpeptide N-tetradecanoyltransferase</fullName>
        <ecNumber evidence="2">2.3.1.97</ecNumber>
    </recommendedName>
    <alternativeName>
        <fullName evidence="5">Myristoyl-CoA:protein N-myristoyltransferase</fullName>
    </alternativeName>
</protein>
<evidence type="ECO:0000313" key="9">
    <source>
        <dbReference type="EMBL" id="CAF4429044.1"/>
    </source>
</evidence>
<feature type="non-terminal residue" evidence="8">
    <location>
        <position position="1"/>
    </location>
</feature>
<dbReference type="InterPro" id="IPR000903">
    <property type="entry name" value="NMT"/>
</dbReference>
<keyword evidence="3" id="KW-0808">Transferase</keyword>
<evidence type="ECO:0000259" key="7">
    <source>
        <dbReference type="Pfam" id="PF01233"/>
    </source>
</evidence>
<dbReference type="Gene3D" id="3.40.630.170">
    <property type="match status" value="1"/>
</dbReference>
<dbReference type="SUPFAM" id="SSF55729">
    <property type="entry name" value="Acyl-CoA N-acyltransferases (Nat)"/>
    <property type="match status" value="1"/>
</dbReference>
<dbReference type="Pfam" id="PF01233">
    <property type="entry name" value="NMT"/>
    <property type="match status" value="1"/>
</dbReference>
<feature type="compositionally biased region" description="Polar residues" evidence="6">
    <location>
        <begin position="18"/>
        <end position="43"/>
    </location>
</feature>
<dbReference type="EC" id="2.3.1.97" evidence="2"/>
<dbReference type="Proteomes" id="UP000682733">
    <property type="component" value="Unassembled WGS sequence"/>
</dbReference>
<feature type="non-terminal residue" evidence="8">
    <location>
        <position position="156"/>
    </location>
</feature>
<evidence type="ECO:0000256" key="2">
    <source>
        <dbReference type="ARBA" id="ARBA00012923"/>
    </source>
</evidence>
<evidence type="ECO:0000256" key="3">
    <source>
        <dbReference type="ARBA" id="ARBA00022679"/>
    </source>
</evidence>
<dbReference type="GO" id="GO:0004379">
    <property type="term" value="F:glycylpeptide N-tetradecanoyltransferase activity"/>
    <property type="evidence" value="ECO:0007669"/>
    <property type="project" value="UniProtKB-EC"/>
</dbReference>
<dbReference type="EMBL" id="CAJOBA010078294">
    <property type="protein sequence ID" value="CAF4429044.1"/>
    <property type="molecule type" value="Genomic_DNA"/>
</dbReference>
<feature type="domain" description="Glycylpeptide N-tetradecanoyltransferase N-terminal" evidence="7">
    <location>
        <begin position="93"/>
        <end position="156"/>
    </location>
</feature>
<dbReference type="Proteomes" id="UP000677228">
    <property type="component" value="Unassembled WGS sequence"/>
</dbReference>
<feature type="compositionally biased region" description="Polar residues" evidence="6">
    <location>
        <begin position="1"/>
        <end position="10"/>
    </location>
</feature>
<feature type="region of interest" description="Disordered" evidence="6">
    <location>
        <begin position="79"/>
        <end position="106"/>
    </location>
</feature>
<feature type="region of interest" description="Disordered" evidence="6">
    <location>
        <begin position="1"/>
        <end position="43"/>
    </location>
</feature>
<organism evidence="8 10">
    <name type="scientific">Didymodactylos carnosus</name>
    <dbReference type="NCBI Taxonomy" id="1234261"/>
    <lineage>
        <taxon>Eukaryota</taxon>
        <taxon>Metazoa</taxon>
        <taxon>Spiralia</taxon>
        <taxon>Gnathifera</taxon>
        <taxon>Rotifera</taxon>
        <taxon>Eurotatoria</taxon>
        <taxon>Bdelloidea</taxon>
        <taxon>Philodinida</taxon>
        <taxon>Philodinidae</taxon>
        <taxon>Didymodactylos</taxon>
    </lineage>
</organism>
<sequence length="156" mass="17737">NESSTVNTSEMKYDDGTTAASSGAMSLIDNNSSSNNMPSAQTVKSLLKQLSLAESRRSAPKSDAEALSKQEWKFWQTQPVPQLGTKIQDNNGPVEENKPQSEIRQEPYKLPDGFAWEDIDILNNDHLHELYVLLNENYVEDDDNMFRFDYSMPFLR</sequence>
<dbReference type="GO" id="GO:0005737">
    <property type="term" value="C:cytoplasm"/>
    <property type="evidence" value="ECO:0007669"/>
    <property type="project" value="TreeGrafter"/>
</dbReference>
<dbReference type="PANTHER" id="PTHR11377">
    <property type="entry name" value="N-MYRISTOYL TRANSFERASE"/>
    <property type="match status" value="1"/>
</dbReference>
<evidence type="ECO:0000256" key="4">
    <source>
        <dbReference type="ARBA" id="ARBA00023315"/>
    </source>
</evidence>
<dbReference type="AlphaFoldDB" id="A0A8S2G229"/>
<reference evidence="8" key="1">
    <citation type="submission" date="2021-02" db="EMBL/GenBank/DDBJ databases">
        <authorList>
            <person name="Nowell W R."/>
        </authorList>
    </citation>
    <scope>NUCLEOTIDE SEQUENCE</scope>
</reference>
<comment type="caution">
    <text evidence="8">The sequence shown here is derived from an EMBL/GenBank/DDBJ whole genome shotgun (WGS) entry which is preliminary data.</text>
</comment>
<dbReference type="InterPro" id="IPR016181">
    <property type="entry name" value="Acyl_CoA_acyltransferase"/>
</dbReference>
<comment type="similarity">
    <text evidence="1">Belongs to the NMT family.</text>
</comment>
<evidence type="ECO:0000256" key="1">
    <source>
        <dbReference type="ARBA" id="ARBA00009469"/>
    </source>
</evidence>
<name>A0A8S2G229_9BILA</name>
<dbReference type="InterPro" id="IPR022676">
    <property type="entry name" value="NMT_N"/>
</dbReference>
<evidence type="ECO:0000256" key="5">
    <source>
        <dbReference type="ARBA" id="ARBA00031242"/>
    </source>
</evidence>
<evidence type="ECO:0000313" key="8">
    <source>
        <dbReference type="EMBL" id="CAF1613613.1"/>
    </source>
</evidence>
<dbReference type="PANTHER" id="PTHR11377:SF5">
    <property type="entry name" value="GLYCYLPEPTIDE N-TETRADECANOYLTRANSFERASE"/>
    <property type="match status" value="1"/>
</dbReference>
<dbReference type="EMBL" id="CAJNOK010053895">
    <property type="protein sequence ID" value="CAF1613613.1"/>
    <property type="molecule type" value="Genomic_DNA"/>
</dbReference>
<accession>A0A8S2G229</accession>
<gene>
    <name evidence="8" type="ORF">OVA965_LOCUS42797</name>
    <name evidence="9" type="ORF">TMI583_LOCUS44809</name>
</gene>
<feature type="compositionally biased region" description="Basic and acidic residues" evidence="6">
    <location>
        <begin position="95"/>
        <end position="106"/>
    </location>
</feature>
<proteinExistence type="inferred from homology"/>
<feature type="compositionally biased region" description="Polar residues" evidence="6">
    <location>
        <begin position="79"/>
        <end position="91"/>
    </location>
</feature>